<dbReference type="Pfam" id="PF11951">
    <property type="entry name" value="Fungal_trans_2"/>
    <property type="match status" value="2"/>
</dbReference>
<dbReference type="GO" id="GO:0000976">
    <property type="term" value="F:transcription cis-regulatory region binding"/>
    <property type="evidence" value="ECO:0007669"/>
    <property type="project" value="TreeGrafter"/>
</dbReference>
<dbReference type="Proteomes" id="UP000315522">
    <property type="component" value="Unassembled WGS sequence"/>
</dbReference>
<feature type="compositionally biased region" description="Polar residues" evidence="3">
    <location>
        <begin position="83"/>
        <end position="95"/>
    </location>
</feature>
<evidence type="ECO:0000256" key="2">
    <source>
        <dbReference type="ARBA" id="ARBA00023242"/>
    </source>
</evidence>
<organism evidence="5 6">
    <name type="scientific">Lachnellula willkommii</name>
    <dbReference type="NCBI Taxonomy" id="215461"/>
    <lineage>
        <taxon>Eukaryota</taxon>
        <taxon>Fungi</taxon>
        <taxon>Dikarya</taxon>
        <taxon>Ascomycota</taxon>
        <taxon>Pezizomycotina</taxon>
        <taxon>Leotiomycetes</taxon>
        <taxon>Helotiales</taxon>
        <taxon>Lachnaceae</taxon>
        <taxon>Lachnellula</taxon>
    </lineage>
</organism>
<keyword evidence="6" id="KW-1185">Reference proteome</keyword>
<feature type="domain" description="Zn(2)-C6 fungal-type" evidence="4">
    <location>
        <begin position="10"/>
        <end position="38"/>
    </location>
</feature>
<evidence type="ECO:0000256" key="1">
    <source>
        <dbReference type="ARBA" id="ARBA00004123"/>
    </source>
</evidence>
<protein>
    <submittedName>
        <fullName evidence="5">Pestheic acid cluster transcriptional regulator</fullName>
    </submittedName>
</protein>
<dbReference type="Pfam" id="PF00172">
    <property type="entry name" value="Zn_clus"/>
    <property type="match status" value="1"/>
</dbReference>
<dbReference type="PANTHER" id="PTHR37534">
    <property type="entry name" value="TRANSCRIPTIONAL ACTIVATOR PROTEIN UGA3"/>
    <property type="match status" value="1"/>
</dbReference>
<dbReference type="EMBL" id="QGML01000243">
    <property type="protein sequence ID" value="TVY92806.1"/>
    <property type="molecule type" value="Genomic_DNA"/>
</dbReference>
<comment type="caution">
    <text evidence="5">The sequence shown here is derived from an EMBL/GenBank/DDBJ whole genome shotgun (WGS) entry which is preliminary data.</text>
</comment>
<dbReference type="InterPro" id="IPR001138">
    <property type="entry name" value="Zn2Cys6_DnaBD"/>
</dbReference>
<evidence type="ECO:0000313" key="5">
    <source>
        <dbReference type="EMBL" id="TVY92806.1"/>
    </source>
</evidence>
<evidence type="ECO:0000259" key="4">
    <source>
        <dbReference type="PROSITE" id="PS50048"/>
    </source>
</evidence>
<dbReference type="AlphaFoldDB" id="A0A559MIL9"/>
<dbReference type="InterPro" id="IPR036864">
    <property type="entry name" value="Zn2-C6_fun-type_DNA-bd_sf"/>
</dbReference>
<feature type="non-terminal residue" evidence="5">
    <location>
        <position position="522"/>
    </location>
</feature>
<feature type="region of interest" description="Disordered" evidence="3">
    <location>
        <begin position="83"/>
        <end position="139"/>
    </location>
</feature>
<dbReference type="GO" id="GO:0008270">
    <property type="term" value="F:zinc ion binding"/>
    <property type="evidence" value="ECO:0007669"/>
    <property type="project" value="InterPro"/>
</dbReference>
<reference evidence="5 6" key="1">
    <citation type="submission" date="2018-05" db="EMBL/GenBank/DDBJ databases">
        <title>Genome sequencing and assembly of the regulated plant pathogen Lachnellula willkommii and related sister species for the development of diagnostic species identification markers.</title>
        <authorList>
            <person name="Giroux E."/>
            <person name="Bilodeau G."/>
        </authorList>
    </citation>
    <scope>NUCLEOTIDE SEQUENCE [LARGE SCALE GENOMIC DNA]</scope>
    <source>
        <strain evidence="5 6">CBS 172.35</strain>
    </source>
</reference>
<dbReference type="SUPFAM" id="SSF57701">
    <property type="entry name" value="Zn2/Cys6 DNA-binding domain"/>
    <property type="match status" value="1"/>
</dbReference>
<gene>
    <name evidence="5" type="primary">ptaR3_1</name>
    <name evidence="5" type="ORF">LAWI1_G001347</name>
</gene>
<sequence length="522" mass="58165">MSGPLRSKAGCWTCRIRKKKCDEKHPFCSTCEALTITCYGYGSKPDWMDNGEKEKAMAHSIKQVVKHTSRRKGRLGASINQLQNRYGKKSGSQVVNIAPKSLDGTSSSSPDSILESDPPTGQNNSPANPGPADTPLNPAVDTLSEVQSTPHHPSSMLTVSSNESILLMHFLDNVFCLQYPFYKPGVHEGGRGWLLSLLLKTKPLYHASLALSAYHRSAKFLAENRCPYRVGEQQEHLAICLKELQLAMKNIGELITDIKSCPTNCLGTMASSVQLIFFELFAGHGDAWRFHLPVLAWLDIVSTITTGKLPRVIHFMPEEISSSSGIRLENVMGCKNWVMLQIGRISGLYEFKTEALRHGHVVCEEFENRCEDIRRELQIGLASSSLSLLSVSDPELASACNAFITPQQFTTHLFALSATIYLHLVVFGYQSDSETLKSMVSEAITLIRRHIPADLTHALVCPLYIIGSAARSEDEALFRHVFSSPPLLDPSLEHRAKFLPLLEEIWRMRETGWEWETNIQLS</sequence>
<dbReference type="PANTHER" id="PTHR37534:SF26">
    <property type="entry name" value="TRANSCRIPTION FACTOR, PUTATIVE-RELATED"/>
    <property type="match status" value="1"/>
</dbReference>
<dbReference type="PROSITE" id="PS00463">
    <property type="entry name" value="ZN2_CY6_FUNGAL_1"/>
    <property type="match status" value="1"/>
</dbReference>
<evidence type="ECO:0000256" key="3">
    <source>
        <dbReference type="SAM" id="MobiDB-lite"/>
    </source>
</evidence>
<comment type="subcellular location">
    <subcellularLocation>
        <location evidence="1">Nucleus</location>
    </subcellularLocation>
</comment>
<dbReference type="GO" id="GO:0000981">
    <property type="term" value="F:DNA-binding transcription factor activity, RNA polymerase II-specific"/>
    <property type="evidence" value="ECO:0007669"/>
    <property type="project" value="InterPro"/>
</dbReference>
<dbReference type="PROSITE" id="PS50048">
    <property type="entry name" value="ZN2_CY6_FUNGAL_2"/>
    <property type="match status" value="1"/>
</dbReference>
<dbReference type="CDD" id="cd00067">
    <property type="entry name" value="GAL4"/>
    <property type="match status" value="1"/>
</dbReference>
<dbReference type="GO" id="GO:0045944">
    <property type="term" value="P:positive regulation of transcription by RNA polymerase II"/>
    <property type="evidence" value="ECO:0007669"/>
    <property type="project" value="TreeGrafter"/>
</dbReference>
<proteinExistence type="predicted"/>
<dbReference type="Gene3D" id="4.10.240.10">
    <property type="entry name" value="Zn(2)-C6 fungal-type DNA-binding domain"/>
    <property type="match status" value="1"/>
</dbReference>
<name>A0A559MIL9_9HELO</name>
<dbReference type="SMART" id="SM00066">
    <property type="entry name" value="GAL4"/>
    <property type="match status" value="1"/>
</dbReference>
<accession>A0A559MIL9</accession>
<evidence type="ECO:0000313" key="6">
    <source>
        <dbReference type="Proteomes" id="UP000315522"/>
    </source>
</evidence>
<feature type="compositionally biased region" description="Low complexity" evidence="3">
    <location>
        <begin position="101"/>
        <end position="119"/>
    </location>
</feature>
<keyword evidence="2" id="KW-0539">Nucleus</keyword>
<dbReference type="InterPro" id="IPR021858">
    <property type="entry name" value="Fun_TF"/>
</dbReference>
<dbReference type="GO" id="GO:0005634">
    <property type="term" value="C:nucleus"/>
    <property type="evidence" value="ECO:0007669"/>
    <property type="project" value="UniProtKB-SubCell"/>
</dbReference>